<evidence type="ECO:0000313" key="1">
    <source>
        <dbReference type="EMBL" id="KAK4065130.1"/>
    </source>
</evidence>
<reference evidence="1 2" key="1">
    <citation type="journal article" date="2024" name="Microbiol. Resour. Announc.">
        <title>Genome annotations for the ascomycete fungi Trichoderma harzianum, Trichoderma aggressivum, and Purpureocillium lilacinum.</title>
        <authorList>
            <person name="Beijen E.P.W."/>
            <person name="Ohm R.A."/>
        </authorList>
    </citation>
    <scope>NUCLEOTIDE SEQUENCE [LARGE SCALE GENOMIC DNA]</scope>
    <source>
        <strain evidence="1 2">CBS 150709</strain>
    </source>
</reference>
<proteinExistence type="predicted"/>
<sequence length="296" mass="33306">MAQWMLGMSAADTYSNRKRSQYNFVSTGFATTSFSSCPQAYNTVVMGLKMNRFKGFSRSRAIVTAKASIPVYLDVHPLSDYEPIGRLGAAWIGEHRQNSSRQLVVVQQCRQNILSGFRRYLQLAHLHLARPIALYSARDVYLSYEYVELGLEEILPLSDSEVASVLSQVMKYLVRNHVAFRIQAVRLCANGVVKMVPDWNFEPTIDDALWEANLAYVASSLENIATRLAPTNGLDPSFMEELKLGILPSADHPFISRLNNPALLRDACRFALRKQTVQQQCDSCDDARPNNIYSNS</sequence>
<keyword evidence="2" id="KW-1185">Reference proteome</keyword>
<gene>
    <name evidence="1" type="ORF">Purlil1_14039</name>
</gene>
<dbReference type="Proteomes" id="UP001287286">
    <property type="component" value="Unassembled WGS sequence"/>
</dbReference>
<name>A0ABR0BCE2_PURLI</name>
<accession>A0ABR0BCE2</accession>
<organism evidence="1 2">
    <name type="scientific">Purpureocillium lilacinum</name>
    <name type="common">Paecilomyces lilacinus</name>
    <dbReference type="NCBI Taxonomy" id="33203"/>
    <lineage>
        <taxon>Eukaryota</taxon>
        <taxon>Fungi</taxon>
        <taxon>Dikarya</taxon>
        <taxon>Ascomycota</taxon>
        <taxon>Pezizomycotina</taxon>
        <taxon>Sordariomycetes</taxon>
        <taxon>Hypocreomycetidae</taxon>
        <taxon>Hypocreales</taxon>
        <taxon>Ophiocordycipitaceae</taxon>
        <taxon>Purpureocillium</taxon>
    </lineage>
</organism>
<protein>
    <submittedName>
        <fullName evidence="1">Uncharacterized protein</fullName>
    </submittedName>
</protein>
<comment type="caution">
    <text evidence="1">The sequence shown here is derived from an EMBL/GenBank/DDBJ whole genome shotgun (WGS) entry which is preliminary data.</text>
</comment>
<dbReference type="EMBL" id="JAWRVI010000422">
    <property type="protein sequence ID" value="KAK4065130.1"/>
    <property type="molecule type" value="Genomic_DNA"/>
</dbReference>
<evidence type="ECO:0000313" key="2">
    <source>
        <dbReference type="Proteomes" id="UP001287286"/>
    </source>
</evidence>